<sequence>MSTAKRGRKRNDNLPPNRARDAQRAFRARRAAHLQELEARMTELEEENNALRRALNLPPAYRPPLGSGPTGKNPPKPRQGSEQAEGQGQPQIAPAPGAEQRASSLSPPSMALGLAPQPPPPPPHLQRIMDPAPWAMNGAPGGIQLAGQYPPPPGPPPHSTYKMPPGYPPPPPAFRA</sequence>
<keyword evidence="3" id="KW-1185">Reference proteome</keyword>
<protein>
    <recommendedName>
        <fullName evidence="4">BZIP domain-containing protein</fullName>
    </recommendedName>
</protein>
<evidence type="ECO:0000313" key="3">
    <source>
        <dbReference type="Proteomes" id="UP000320762"/>
    </source>
</evidence>
<dbReference type="OrthoDB" id="2552152at2759"/>
<proteinExistence type="predicted"/>
<dbReference type="Proteomes" id="UP000320762">
    <property type="component" value="Unassembled WGS sequence"/>
</dbReference>
<feature type="compositionally biased region" description="Pro residues" evidence="1">
    <location>
        <begin position="149"/>
        <end position="158"/>
    </location>
</feature>
<reference evidence="2 3" key="1">
    <citation type="journal article" date="2019" name="New Phytol.">
        <title>Comparative genomics reveals unique wood-decay strategies and fruiting body development in the Schizophyllaceae.</title>
        <authorList>
            <person name="Almasi E."/>
            <person name="Sahu N."/>
            <person name="Krizsan K."/>
            <person name="Balint B."/>
            <person name="Kovacs G.M."/>
            <person name="Kiss B."/>
            <person name="Cseklye J."/>
            <person name="Drula E."/>
            <person name="Henrissat B."/>
            <person name="Nagy I."/>
            <person name="Chovatia M."/>
            <person name="Adam C."/>
            <person name="LaButti K."/>
            <person name="Lipzen A."/>
            <person name="Riley R."/>
            <person name="Grigoriev I.V."/>
            <person name="Nagy L.G."/>
        </authorList>
    </citation>
    <scope>NUCLEOTIDE SEQUENCE [LARGE SCALE GENOMIC DNA]</scope>
    <source>
        <strain evidence="2 3">NL-1724</strain>
    </source>
</reference>
<dbReference type="AlphaFoldDB" id="A0A550C545"/>
<evidence type="ECO:0000313" key="2">
    <source>
        <dbReference type="EMBL" id="TRM59914.1"/>
    </source>
</evidence>
<dbReference type="InterPro" id="IPR046347">
    <property type="entry name" value="bZIP_sf"/>
</dbReference>
<gene>
    <name evidence="2" type="ORF">BD626DRAFT_145520</name>
</gene>
<dbReference type="Gene3D" id="1.20.5.170">
    <property type="match status" value="1"/>
</dbReference>
<feature type="region of interest" description="Disordered" evidence="1">
    <location>
        <begin position="1"/>
        <end position="176"/>
    </location>
</feature>
<dbReference type="SUPFAM" id="SSF57959">
    <property type="entry name" value="Leucine zipper domain"/>
    <property type="match status" value="1"/>
</dbReference>
<dbReference type="GO" id="GO:0003700">
    <property type="term" value="F:DNA-binding transcription factor activity"/>
    <property type="evidence" value="ECO:0007669"/>
    <property type="project" value="InterPro"/>
</dbReference>
<name>A0A550C545_9AGAR</name>
<dbReference type="EMBL" id="VDMD01000025">
    <property type="protein sequence ID" value="TRM59914.1"/>
    <property type="molecule type" value="Genomic_DNA"/>
</dbReference>
<comment type="caution">
    <text evidence="2">The sequence shown here is derived from an EMBL/GenBank/DDBJ whole genome shotgun (WGS) entry which is preliminary data.</text>
</comment>
<evidence type="ECO:0000256" key="1">
    <source>
        <dbReference type="SAM" id="MobiDB-lite"/>
    </source>
</evidence>
<feature type="compositionally biased region" description="Pro residues" evidence="1">
    <location>
        <begin position="165"/>
        <end position="176"/>
    </location>
</feature>
<evidence type="ECO:0008006" key="4">
    <source>
        <dbReference type="Google" id="ProtNLM"/>
    </source>
</evidence>
<accession>A0A550C545</accession>
<feature type="compositionally biased region" description="Basic and acidic residues" evidence="1">
    <location>
        <begin position="33"/>
        <end position="43"/>
    </location>
</feature>
<organism evidence="2 3">
    <name type="scientific">Schizophyllum amplum</name>
    <dbReference type="NCBI Taxonomy" id="97359"/>
    <lineage>
        <taxon>Eukaryota</taxon>
        <taxon>Fungi</taxon>
        <taxon>Dikarya</taxon>
        <taxon>Basidiomycota</taxon>
        <taxon>Agaricomycotina</taxon>
        <taxon>Agaricomycetes</taxon>
        <taxon>Agaricomycetidae</taxon>
        <taxon>Agaricales</taxon>
        <taxon>Schizophyllaceae</taxon>
        <taxon>Schizophyllum</taxon>
    </lineage>
</organism>
<feature type="compositionally biased region" description="Polar residues" evidence="1">
    <location>
        <begin position="80"/>
        <end position="90"/>
    </location>
</feature>